<evidence type="ECO:0000313" key="4">
    <source>
        <dbReference type="Proteomes" id="UP000189735"/>
    </source>
</evidence>
<feature type="transmembrane region" description="Helical" evidence="1">
    <location>
        <begin position="122"/>
        <end position="142"/>
    </location>
</feature>
<name>A0A1T4X7T4_9MICO</name>
<keyword evidence="1" id="KW-0812">Transmembrane</keyword>
<proteinExistence type="predicted"/>
<evidence type="ECO:0000259" key="2">
    <source>
        <dbReference type="Pfam" id="PF23866"/>
    </source>
</evidence>
<feature type="transmembrane region" description="Helical" evidence="1">
    <location>
        <begin position="37"/>
        <end position="64"/>
    </location>
</feature>
<protein>
    <recommendedName>
        <fullName evidence="2">DUF7224 domain-containing protein</fullName>
    </recommendedName>
</protein>
<keyword evidence="1" id="KW-0472">Membrane</keyword>
<feature type="transmembrane region" description="Helical" evidence="1">
    <location>
        <begin position="84"/>
        <end position="110"/>
    </location>
</feature>
<dbReference type="EMBL" id="FUYG01000002">
    <property type="protein sequence ID" value="SKA85616.1"/>
    <property type="molecule type" value="Genomic_DNA"/>
</dbReference>
<dbReference type="Pfam" id="PF23866">
    <property type="entry name" value="DUF7224"/>
    <property type="match status" value="1"/>
</dbReference>
<accession>A0A1T4X7T4</accession>
<keyword evidence="1" id="KW-1133">Transmembrane helix</keyword>
<organism evidence="3 4">
    <name type="scientific">Agreia bicolorata</name>
    <dbReference type="NCBI Taxonomy" id="110935"/>
    <lineage>
        <taxon>Bacteria</taxon>
        <taxon>Bacillati</taxon>
        <taxon>Actinomycetota</taxon>
        <taxon>Actinomycetes</taxon>
        <taxon>Micrococcales</taxon>
        <taxon>Microbacteriaceae</taxon>
        <taxon>Agreia</taxon>
    </lineage>
</organism>
<dbReference type="RefSeq" id="WP_139368581.1">
    <property type="nucleotide sequence ID" value="NZ_FUYG01000002.1"/>
</dbReference>
<reference evidence="4" key="1">
    <citation type="submission" date="2017-02" db="EMBL/GenBank/DDBJ databases">
        <authorList>
            <person name="Varghese N."/>
            <person name="Submissions S."/>
        </authorList>
    </citation>
    <scope>NUCLEOTIDE SEQUENCE [LARGE SCALE GENOMIC DNA]</scope>
    <source>
        <strain evidence="4">VKM Ac-2052</strain>
    </source>
</reference>
<evidence type="ECO:0000313" key="3">
    <source>
        <dbReference type="EMBL" id="SKA85616.1"/>
    </source>
</evidence>
<feature type="transmembrane region" description="Helical" evidence="1">
    <location>
        <begin position="154"/>
        <end position="176"/>
    </location>
</feature>
<evidence type="ECO:0000256" key="1">
    <source>
        <dbReference type="SAM" id="Phobius"/>
    </source>
</evidence>
<feature type="transmembrane region" description="Helical" evidence="1">
    <location>
        <begin position="231"/>
        <end position="249"/>
    </location>
</feature>
<feature type="transmembrane region" description="Helical" evidence="1">
    <location>
        <begin position="12"/>
        <end position="31"/>
    </location>
</feature>
<sequence length="431" mass="45597">MRPVIPWRSRSAFLLFIPAVAFVALYGLSYVDLTPITGYWTAVGAGSAVFLFISCALAAVSGAIEGSRARRGNLRQIGVSRPYVQVLFVQLWPSVLLAGVVQGIAFLMLAQGTWGAPGTVPVLVPIAFGAIIFFHTAIGYALGRILPLAAGIPVALVLSYSWLGFTWSVNFFPLRYLAGLALSGCCRVDSQLDERALAAAIVFNLGAGMAVLVTTAMTVPRVARPRTLMRPVVGTALLVASAIIGVAVAQPLGPYPTTPRDAAELRCQDGDPTVCLYPEQSYRSDPTATLRQASANLESIGVKVPDRIVASAAASTTDTLNVALRPDMTPSAIIYSFSTAFLQPQLFTNCPGAGSDGIKTRSLTAATIIDWLLARSSEGILDTPPPSRYVDGAAPAKQLLTLTDSEQVEWYKHNLAALTDCSLSPTSPPKS</sequence>
<feature type="domain" description="DUF7224" evidence="2">
    <location>
        <begin position="274"/>
        <end position="421"/>
    </location>
</feature>
<dbReference type="AlphaFoldDB" id="A0A1T4X7T4"/>
<gene>
    <name evidence="3" type="ORF">SAMN06295879_0792</name>
</gene>
<feature type="transmembrane region" description="Helical" evidence="1">
    <location>
        <begin position="196"/>
        <end position="219"/>
    </location>
</feature>
<dbReference type="InterPro" id="IPR055648">
    <property type="entry name" value="DUF7224"/>
</dbReference>
<dbReference type="Proteomes" id="UP000189735">
    <property type="component" value="Unassembled WGS sequence"/>
</dbReference>